<keyword evidence="1" id="KW-1133">Transmembrane helix</keyword>
<dbReference type="RefSeq" id="WP_229344197.1">
    <property type="nucleotide sequence ID" value="NZ_JAJFAT010000004.1"/>
</dbReference>
<dbReference type="Pfam" id="PF00873">
    <property type="entry name" value="ACR_tran"/>
    <property type="match status" value="1"/>
</dbReference>
<feature type="transmembrane region" description="Helical" evidence="1">
    <location>
        <begin position="359"/>
        <end position="379"/>
    </location>
</feature>
<dbReference type="PANTHER" id="PTHR32063:SF0">
    <property type="entry name" value="SWARMING MOTILITY PROTEIN SWRC"/>
    <property type="match status" value="1"/>
</dbReference>
<feature type="transmembrane region" description="Helical" evidence="1">
    <location>
        <begin position="12"/>
        <end position="34"/>
    </location>
</feature>
<dbReference type="SUPFAM" id="SSF82714">
    <property type="entry name" value="Multidrug efflux transporter AcrB TolC docking domain, DN and DC subdomains"/>
    <property type="match status" value="2"/>
</dbReference>
<proteinExistence type="predicted"/>
<comment type="caution">
    <text evidence="2">The sequence shown here is derived from an EMBL/GenBank/DDBJ whole genome shotgun (WGS) entry which is preliminary data.</text>
</comment>
<dbReference type="AlphaFoldDB" id="A0AAW4WTK9"/>
<dbReference type="InterPro" id="IPR001036">
    <property type="entry name" value="Acrflvin-R"/>
</dbReference>
<protein>
    <submittedName>
        <fullName evidence="2">Efflux RND transporter permease subunit</fullName>
    </submittedName>
</protein>
<feature type="transmembrane region" description="Helical" evidence="1">
    <location>
        <begin position="430"/>
        <end position="450"/>
    </location>
</feature>
<evidence type="ECO:0000256" key="1">
    <source>
        <dbReference type="SAM" id="Phobius"/>
    </source>
</evidence>
<dbReference type="EMBL" id="JAJFAT010000004">
    <property type="protein sequence ID" value="MCC3144430.1"/>
    <property type="molecule type" value="Genomic_DNA"/>
</dbReference>
<dbReference type="Gene3D" id="3.30.70.1320">
    <property type="entry name" value="Multidrug efflux transporter AcrB pore domain like"/>
    <property type="match status" value="1"/>
</dbReference>
<dbReference type="Proteomes" id="UP001199296">
    <property type="component" value="Unassembled WGS sequence"/>
</dbReference>
<feature type="transmembrane region" description="Helical" evidence="1">
    <location>
        <begin position="979"/>
        <end position="1003"/>
    </location>
</feature>
<dbReference type="GO" id="GO:0005886">
    <property type="term" value="C:plasma membrane"/>
    <property type="evidence" value="ECO:0007669"/>
    <property type="project" value="TreeGrafter"/>
</dbReference>
<keyword evidence="1" id="KW-0812">Transmembrane</keyword>
<accession>A0AAW4WTK9</accession>
<dbReference type="PANTHER" id="PTHR32063">
    <property type="match status" value="1"/>
</dbReference>
<dbReference type="InterPro" id="IPR027463">
    <property type="entry name" value="AcrB_DN_DC_subdom"/>
</dbReference>
<feature type="transmembrane region" description="Helical" evidence="1">
    <location>
        <begin position="333"/>
        <end position="352"/>
    </location>
</feature>
<organism evidence="2 3">
    <name type="scientific">Halanaerobium polyolivorans</name>
    <dbReference type="NCBI Taxonomy" id="2886943"/>
    <lineage>
        <taxon>Bacteria</taxon>
        <taxon>Bacillati</taxon>
        <taxon>Bacillota</taxon>
        <taxon>Clostridia</taxon>
        <taxon>Halanaerobiales</taxon>
        <taxon>Halanaerobiaceae</taxon>
        <taxon>Halanaerobium</taxon>
    </lineage>
</organism>
<feature type="transmembrane region" description="Helical" evidence="1">
    <location>
        <begin position="385"/>
        <end position="409"/>
    </location>
</feature>
<reference evidence="2 3" key="1">
    <citation type="submission" date="2021-10" db="EMBL/GenBank/DDBJ databases">
        <authorList>
            <person name="Grouzdev D.S."/>
            <person name="Pantiukh K.S."/>
            <person name="Krutkina M.S."/>
        </authorList>
    </citation>
    <scope>NUCLEOTIDE SEQUENCE [LARGE SCALE GENOMIC DNA]</scope>
    <source>
        <strain evidence="2 3">Z-7514</strain>
    </source>
</reference>
<feature type="transmembrane region" description="Helical" evidence="1">
    <location>
        <begin position="874"/>
        <end position="897"/>
    </location>
</feature>
<evidence type="ECO:0000313" key="2">
    <source>
        <dbReference type="EMBL" id="MCC3144430.1"/>
    </source>
</evidence>
<evidence type="ECO:0000313" key="3">
    <source>
        <dbReference type="Proteomes" id="UP001199296"/>
    </source>
</evidence>
<dbReference type="Gene3D" id="3.30.70.1440">
    <property type="entry name" value="Multidrug efflux transporter AcrB pore domain"/>
    <property type="match status" value="1"/>
</dbReference>
<dbReference type="GO" id="GO:0042910">
    <property type="term" value="F:xenobiotic transmembrane transporter activity"/>
    <property type="evidence" value="ECO:0007669"/>
    <property type="project" value="TreeGrafter"/>
</dbReference>
<dbReference type="Gene3D" id="3.30.2090.10">
    <property type="entry name" value="Multidrug efflux transporter AcrB TolC docking domain, DN and DC subdomains"/>
    <property type="match status" value="2"/>
</dbReference>
<dbReference type="PRINTS" id="PR00702">
    <property type="entry name" value="ACRIFLAVINRP"/>
</dbReference>
<dbReference type="SUPFAM" id="SSF82866">
    <property type="entry name" value="Multidrug efflux transporter AcrB transmembrane domain"/>
    <property type="match status" value="2"/>
</dbReference>
<feature type="transmembrane region" description="Helical" evidence="1">
    <location>
        <begin position="462"/>
        <end position="484"/>
    </location>
</feature>
<feature type="transmembrane region" description="Helical" evidence="1">
    <location>
        <begin position="521"/>
        <end position="541"/>
    </location>
</feature>
<keyword evidence="1" id="KW-0472">Membrane</keyword>
<feature type="transmembrane region" description="Helical" evidence="1">
    <location>
        <begin position="903"/>
        <end position="925"/>
    </location>
</feature>
<sequence length="1026" mass="112191">MKISEFSIKRPVTTAMIILVIILIGIVALTNLSLDLYPDITFPGAAIVTSYSGVGSEEIENLVTRPIESAVSTVEGVQAVRSTSAMGSSTVVVEFNWGRDMDFAVLDLREQIDMISGTALPDGADSPLVFKFDPAMIPIMVYGVSADGIGLAELKEETEDQLIPRLERTPGVAQVNLQGGLEREIIVSLKRERLNHYNLDYETIRGIIAQENVNVSAGDVRQGNRELLVRTIGKFSSIEEIRDVNIPVGERGFVKLSDIAEVEDGFADVQTISRTDGKESISLSIQKQTDANTVDVAEAVKQEMQSIQRDYPNYNFAVAFDQSEFIVDSINSVSRNAIIGGLLAVLILYLFLRNIRSTLIIATAMPVSIIATFVLMYFADVNLNVISLGGLALGVGMLVDNAVVVLENIYRYRSMGQGKIEAAREGSSEVGMAIVASTMTTVVVFLPIVFVEGLAGELFKDLALTVAFSLLASLLVALTLIPMLSSKILKITQNEIDRGKKEGKIRKKYRSLLTSALKRRWIIIGILLISLVGSLALLPGIGFEFIPTTDQGDISISYNLPVGTILSESDRAAAEIEEILFDIPEVETVIVNVGSANMMQTAASSHAGNFNVSLLPAAERDRTTVEVMEEIRQRVNIPDLEINVSEQTGPGGGDDRPVNVRLRGDNLEILEREIQRAVLAIEDVEGLVEIEDSFDEGRPELHLKVDRALSSRFGLNVNQIANTVRSAVSGDVASRYEVDGDEYDIRVRLEGEQIESSTQLEDLTIRSPNGNMIPLNRLVRSEITEGPAEILRRDQERFAEITADIEGRDLGSVVGDIQQRLNEIELPEGYRFTYEGEFEDTIEAFQSLIFAFALAAVLVYMVMASQFESLVHPFTIMFTIPMAIIGVILGLFISGSIISVPSFLGLITLSGIVVNNAIVMVDYINQLRRRGQDKIEAIINAATIRLRPIMMTALTTILALLPIAFGIGEGAEATQPMGVVIVSGLSFATFLTLFVIPIVYSLLTDLREIVIAKLKGIDREEASKYI</sequence>
<gene>
    <name evidence="2" type="ORF">LJ207_03730</name>
</gene>
<name>A0AAW4WTK9_9FIRM</name>
<feature type="transmembrane region" description="Helical" evidence="1">
    <location>
        <begin position="946"/>
        <end position="967"/>
    </location>
</feature>
<feature type="transmembrane region" description="Helical" evidence="1">
    <location>
        <begin position="844"/>
        <end position="862"/>
    </location>
</feature>
<keyword evidence="3" id="KW-1185">Reference proteome</keyword>
<dbReference type="Gene3D" id="3.30.70.1430">
    <property type="entry name" value="Multidrug efflux transporter AcrB pore domain"/>
    <property type="match status" value="2"/>
</dbReference>
<dbReference type="SUPFAM" id="SSF82693">
    <property type="entry name" value="Multidrug efflux transporter AcrB pore domain, PN1, PN2, PC1 and PC2 subdomains"/>
    <property type="match status" value="3"/>
</dbReference>
<dbReference type="Gene3D" id="1.20.1640.10">
    <property type="entry name" value="Multidrug efflux transporter AcrB transmembrane domain"/>
    <property type="match status" value="2"/>
</dbReference>